<dbReference type="EC" id="6.3.4.13" evidence="2"/>
<dbReference type="PROSITE" id="PS00184">
    <property type="entry name" value="GARS"/>
    <property type="match status" value="1"/>
</dbReference>
<dbReference type="InterPro" id="IPR020561">
    <property type="entry name" value="PRibGlycinamid_synth_ATP-grasp"/>
</dbReference>
<keyword evidence="5" id="KW-0658">Purine biosynthesis</keyword>
<evidence type="ECO:0000256" key="1">
    <source>
        <dbReference type="ARBA" id="ARBA00005174"/>
    </source>
</evidence>
<gene>
    <name evidence="11" type="ORF">UFOPK2754_02412</name>
    <name evidence="12" type="ORF">UFOPK3139_00503</name>
    <name evidence="13" type="ORF">UFOPK3543_01963</name>
    <name evidence="14" type="ORF">UFOPK3967_00147</name>
</gene>
<evidence type="ECO:0000256" key="9">
    <source>
        <dbReference type="ARBA" id="ARBA00042864"/>
    </source>
</evidence>
<comment type="similarity">
    <text evidence="7">Belongs to the GARS family.</text>
</comment>
<dbReference type="GO" id="GO:0009113">
    <property type="term" value="P:purine nucleobase biosynthetic process"/>
    <property type="evidence" value="ECO:0007669"/>
    <property type="project" value="InterPro"/>
</dbReference>
<organism evidence="13">
    <name type="scientific">freshwater metagenome</name>
    <dbReference type="NCBI Taxonomy" id="449393"/>
    <lineage>
        <taxon>unclassified sequences</taxon>
        <taxon>metagenomes</taxon>
        <taxon>ecological metagenomes</taxon>
    </lineage>
</organism>
<dbReference type="PANTHER" id="PTHR43472:SF1">
    <property type="entry name" value="PHOSPHORIBOSYLAMINE--GLYCINE LIGASE, CHLOROPLASTIC"/>
    <property type="match status" value="1"/>
</dbReference>
<name>A0A6J7HN83_9ZZZZ</name>
<evidence type="ECO:0000259" key="10">
    <source>
        <dbReference type="PROSITE" id="PS50975"/>
    </source>
</evidence>
<dbReference type="Pfam" id="PF02843">
    <property type="entry name" value="GARS_C"/>
    <property type="match status" value="1"/>
</dbReference>
<sequence length="412" mass="42167">MKVAVVGSGGREHALAACLARTADVVVTPGNPGIPWSTSRPVEELDVDLVVVGPETPLVDGLADRLRAQGRSVFGPGADGAQLEGSKAWMKDVLVAAGVPTAGHGTFDDVAAAEAFLDTMGDLFVIKTDGLAAGKGVLVTSSRAEASAAVREYLSGERFGDAGRRLVIEEGLTGPEVSLLVICDGHRLVPLAPAQDYKRVGTGDTGPNTGGMGAYSPVPGVTSAMVEQILDTAVGPTLRELQRRGIDYRGVLYTGIMLTPAGPKVIEYNVRFGDPETQVLLPRFAGDLAALLQQAANGAMVDDATFNDDAAVTVVCASEGYPGALRTGDPILGLDAARAVPGVQVFAAGVGAGPDGRLVTAGGRVLNVTAVAPTIAQASAAAYTAVGMITWPGMHARADIARFGASNTEETR</sequence>
<keyword evidence="4" id="KW-0547">Nucleotide-binding</keyword>
<dbReference type="InterPro" id="IPR011054">
    <property type="entry name" value="Rudment_hybrid_motif"/>
</dbReference>
<dbReference type="InterPro" id="IPR000115">
    <property type="entry name" value="PRibGlycinamide_synth"/>
</dbReference>
<dbReference type="UniPathway" id="UPA00074">
    <property type="reaction ID" value="UER00125"/>
</dbReference>
<dbReference type="PANTHER" id="PTHR43472">
    <property type="entry name" value="PHOSPHORIBOSYLAMINE--GLYCINE LIGASE"/>
    <property type="match status" value="1"/>
</dbReference>
<dbReference type="GO" id="GO:0004637">
    <property type="term" value="F:phosphoribosylamine-glycine ligase activity"/>
    <property type="evidence" value="ECO:0007669"/>
    <property type="project" value="UniProtKB-EC"/>
</dbReference>
<evidence type="ECO:0000313" key="11">
    <source>
        <dbReference type="EMBL" id="CAB4760954.1"/>
    </source>
</evidence>
<dbReference type="InterPro" id="IPR013815">
    <property type="entry name" value="ATP_grasp_subdomain_1"/>
</dbReference>
<dbReference type="InterPro" id="IPR020560">
    <property type="entry name" value="PRibGlycinamide_synth_C-dom"/>
</dbReference>
<dbReference type="EMBL" id="CAFABA010000013">
    <property type="protein sequence ID" value="CAB4817964.1"/>
    <property type="molecule type" value="Genomic_DNA"/>
</dbReference>
<dbReference type="Gene3D" id="3.90.600.10">
    <property type="entry name" value="Phosphoribosylglycinamide synthetase, C-terminal domain"/>
    <property type="match status" value="1"/>
</dbReference>
<evidence type="ECO:0000256" key="4">
    <source>
        <dbReference type="ARBA" id="ARBA00022741"/>
    </source>
</evidence>
<keyword evidence="3" id="KW-0436">Ligase</keyword>
<dbReference type="HAMAP" id="MF_00138">
    <property type="entry name" value="GARS"/>
    <property type="match status" value="1"/>
</dbReference>
<dbReference type="InterPro" id="IPR020559">
    <property type="entry name" value="PRibGlycinamide_synth_CS"/>
</dbReference>
<evidence type="ECO:0000313" key="13">
    <source>
        <dbReference type="EMBL" id="CAB4918663.1"/>
    </source>
</evidence>
<proteinExistence type="inferred from homology"/>
<evidence type="ECO:0000313" key="14">
    <source>
        <dbReference type="EMBL" id="CAB4977584.1"/>
    </source>
</evidence>
<dbReference type="InterPro" id="IPR016185">
    <property type="entry name" value="PreATP-grasp_dom_sf"/>
</dbReference>
<accession>A0A6J7HN83</accession>
<dbReference type="SMART" id="SM01210">
    <property type="entry name" value="GARS_C"/>
    <property type="match status" value="1"/>
</dbReference>
<dbReference type="GO" id="GO:0005524">
    <property type="term" value="F:ATP binding"/>
    <property type="evidence" value="ECO:0007669"/>
    <property type="project" value="UniProtKB-KW"/>
</dbReference>
<dbReference type="InterPro" id="IPR011761">
    <property type="entry name" value="ATP-grasp"/>
</dbReference>
<feature type="domain" description="ATP-grasp" evidence="10">
    <location>
        <begin position="91"/>
        <end position="297"/>
    </location>
</feature>
<dbReference type="EMBL" id="CAFBMH010000080">
    <property type="protein sequence ID" value="CAB4918663.1"/>
    <property type="molecule type" value="Genomic_DNA"/>
</dbReference>
<dbReference type="EMBL" id="CAFBOS010000005">
    <property type="protein sequence ID" value="CAB4977584.1"/>
    <property type="molecule type" value="Genomic_DNA"/>
</dbReference>
<dbReference type="Gene3D" id="3.30.1490.20">
    <property type="entry name" value="ATP-grasp fold, A domain"/>
    <property type="match status" value="1"/>
</dbReference>
<dbReference type="NCBIfam" id="TIGR00877">
    <property type="entry name" value="purD"/>
    <property type="match status" value="1"/>
</dbReference>
<protein>
    <recommendedName>
        <fullName evidence="2">phosphoribosylamine--glycine ligase</fullName>
        <ecNumber evidence="2">6.3.4.13</ecNumber>
    </recommendedName>
    <alternativeName>
        <fullName evidence="8">Glycinamide ribonucleotide synthetase</fullName>
    </alternativeName>
    <alternativeName>
        <fullName evidence="9">Phosphoribosylglycinamide synthetase</fullName>
    </alternativeName>
</protein>
<evidence type="ECO:0000256" key="2">
    <source>
        <dbReference type="ARBA" id="ARBA00013255"/>
    </source>
</evidence>
<reference evidence="13" key="1">
    <citation type="submission" date="2020-05" db="EMBL/GenBank/DDBJ databases">
        <authorList>
            <person name="Chiriac C."/>
            <person name="Salcher M."/>
            <person name="Ghai R."/>
            <person name="Kavagutti S V."/>
        </authorList>
    </citation>
    <scope>NUCLEOTIDE SEQUENCE</scope>
</reference>
<evidence type="ECO:0000256" key="3">
    <source>
        <dbReference type="ARBA" id="ARBA00022598"/>
    </source>
</evidence>
<evidence type="ECO:0000256" key="6">
    <source>
        <dbReference type="ARBA" id="ARBA00022840"/>
    </source>
</evidence>
<dbReference type="Pfam" id="PF02844">
    <property type="entry name" value="GARS_N"/>
    <property type="match status" value="1"/>
</dbReference>
<dbReference type="EMBL" id="CAEZYR010000107">
    <property type="protein sequence ID" value="CAB4760954.1"/>
    <property type="molecule type" value="Genomic_DNA"/>
</dbReference>
<keyword evidence="6" id="KW-0067">ATP-binding</keyword>
<dbReference type="AlphaFoldDB" id="A0A6J7HN83"/>
<dbReference type="Gene3D" id="3.40.50.20">
    <property type="match status" value="2"/>
</dbReference>
<dbReference type="PROSITE" id="PS50975">
    <property type="entry name" value="ATP_GRASP"/>
    <property type="match status" value="1"/>
</dbReference>
<dbReference type="Gene3D" id="3.30.470.20">
    <property type="entry name" value="ATP-grasp fold, B domain"/>
    <property type="match status" value="1"/>
</dbReference>
<dbReference type="SUPFAM" id="SSF56059">
    <property type="entry name" value="Glutathione synthetase ATP-binding domain-like"/>
    <property type="match status" value="1"/>
</dbReference>
<dbReference type="SUPFAM" id="SSF52440">
    <property type="entry name" value="PreATP-grasp domain"/>
    <property type="match status" value="1"/>
</dbReference>
<evidence type="ECO:0000256" key="7">
    <source>
        <dbReference type="ARBA" id="ARBA00038345"/>
    </source>
</evidence>
<evidence type="ECO:0000256" key="8">
    <source>
        <dbReference type="ARBA" id="ARBA00042242"/>
    </source>
</evidence>
<evidence type="ECO:0000256" key="5">
    <source>
        <dbReference type="ARBA" id="ARBA00022755"/>
    </source>
</evidence>
<comment type="pathway">
    <text evidence="1">Purine metabolism; IMP biosynthesis via de novo pathway; N(1)-(5-phospho-D-ribosyl)glycinamide from 5-phospho-alpha-D-ribose 1-diphosphate: step 2/2.</text>
</comment>
<dbReference type="Pfam" id="PF01071">
    <property type="entry name" value="GARS_A"/>
    <property type="match status" value="1"/>
</dbReference>
<dbReference type="GO" id="GO:0006189">
    <property type="term" value="P:'de novo' IMP biosynthetic process"/>
    <property type="evidence" value="ECO:0007669"/>
    <property type="project" value="UniProtKB-UniPathway"/>
</dbReference>
<dbReference type="GO" id="GO:0046872">
    <property type="term" value="F:metal ion binding"/>
    <property type="evidence" value="ECO:0007669"/>
    <property type="project" value="InterPro"/>
</dbReference>
<dbReference type="InterPro" id="IPR020562">
    <property type="entry name" value="PRibGlycinamide_synth_N"/>
</dbReference>
<dbReference type="InterPro" id="IPR037123">
    <property type="entry name" value="PRibGlycinamide_synth_C_sf"/>
</dbReference>
<evidence type="ECO:0000313" key="12">
    <source>
        <dbReference type="EMBL" id="CAB4817964.1"/>
    </source>
</evidence>
<dbReference type="SMART" id="SM01209">
    <property type="entry name" value="GARS_A"/>
    <property type="match status" value="1"/>
</dbReference>
<dbReference type="SUPFAM" id="SSF51246">
    <property type="entry name" value="Rudiment single hybrid motif"/>
    <property type="match status" value="1"/>
</dbReference>